<dbReference type="SMART" id="SM00065">
    <property type="entry name" value="GAF"/>
    <property type="match status" value="1"/>
</dbReference>
<dbReference type="InterPro" id="IPR036097">
    <property type="entry name" value="HisK_dim/P_sf"/>
</dbReference>
<dbReference type="Gene3D" id="3.40.50.2300">
    <property type="match status" value="1"/>
</dbReference>
<dbReference type="EMBL" id="RSCJ01000001">
    <property type="protein sequence ID" value="RUR86562.1"/>
    <property type="molecule type" value="Genomic_DNA"/>
</dbReference>
<proteinExistence type="predicted"/>
<evidence type="ECO:0000256" key="4">
    <source>
        <dbReference type="ARBA" id="ARBA00022679"/>
    </source>
</evidence>
<comment type="catalytic activity">
    <reaction evidence="1">
        <text>ATP + protein L-histidine = ADP + protein N-phospho-L-histidine.</text>
        <dbReference type="EC" id="2.7.13.3"/>
    </reaction>
</comment>
<dbReference type="Pfam" id="PF02518">
    <property type="entry name" value="HATPase_c"/>
    <property type="match status" value="1"/>
</dbReference>
<dbReference type="InterPro" id="IPR001789">
    <property type="entry name" value="Sig_transdc_resp-reg_receiver"/>
</dbReference>
<keyword evidence="7" id="KW-0472">Membrane</keyword>
<dbReference type="SUPFAM" id="SSF55874">
    <property type="entry name" value="ATPase domain of HSP90 chaperone/DNA topoisomerase II/histidine kinase"/>
    <property type="match status" value="1"/>
</dbReference>
<organism evidence="14 15">
    <name type="scientific">Chlorogloeopsis fritschii PCC 6912</name>
    <dbReference type="NCBI Taxonomy" id="211165"/>
    <lineage>
        <taxon>Bacteria</taxon>
        <taxon>Bacillati</taxon>
        <taxon>Cyanobacteriota</taxon>
        <taxon>Cyanophyceae</taxon>
        <taxon>Nostocales</taxon>
        <taxon>Chlorogloeopsidaceae</taxon>
        <taxon>Chlorogloeopsis</taxon>
    </lineage>
</organism>
<reference evidence="14 15" key="1">
    <citation type="journal article" date="2019" name="Genome Biol. Evol.">
        <title>Day and night: Metabolic profiles and evolutionary relationships of six axenic non-marine cyanobacteria.</title>
        <authorList>
            <person name="Will S.E."/>
            <person name="Henke P."/>
            <person name="Boedeker C."/>
            <person name="Huang S."/>
            <person name="Brinkmann H."/>
            <person name="Rohde M."/>
            <person name="Jarek M."/>
            <person name="Friedl T."/>
            <person name="Seufert S."/>
            <person name="Schumacher M."/>
            <person name="Overmann J."/>
            <person name="Neumann-Schaal M."/>
            <person name="Petersen J."/>
        </authorList>
    </citation>
    <scope>NUCLEOTIDE SEQUENCE [LARGE SCALE GENOMIC DNA]</scope>
    <source>
        <strain evidence="14 15">PCC 6912</strain>
    </source>
</reference>
<evidence type="ECO:0000256" key="7">
    <source>
        <dbReference type="ARBA" id="ARBA00023136"/>
    </source>
</evidence>
<dbReference type="Gene3D" id="1.10.287.130">
    <property type="match status" value="1"/>
</dbReference>
<dbReference type="Proteomes" id="UP000268857">
    <property type="component" value="Unassembled WGS sequence"/>
</dbReference>
<gene>
    <name evidence="14" type="ORF">PCC6912_00050</name>
</gene>
<protein>
    <recommendedName>
        <fullName evidence="2">histidine kinase</fullName>
        <ecNumber evidence="2">2.7.13.3</ecNumber>
    </recommendedName>
</protein>
<evidence type="ECO:0000313" key="15">
    <source>
        <dbReference type="Proteomes" id="UP000268857"/>
    </source>
</evidence>
<keyword evidence="10" id="KW-0175">Coiled coil</keyword>
<dbReference type="SMART" id="SM00388">
    <property type="entry name" value="HisKA"/>
    <property type="match status" value="1"/>
</dbReference>
<evidence type="ECO:0000259" key="11">
    <source>
        <dbReference type="PROSITE" id="PS50109"/>
    </source>
</evidence>
<evidence type="ECO:0000256" key="6">
    <source>
        <dbReference type="ARBA" id="ARBA00023012"/>
    </source>
</evidence>
<evidence type="ECO:0000256" key="8">
    <source>
        <dbReference type="ARBA" id="ARBA00055745"/>
    </source>
</evidence>
<evidence type="ECO:0000256" key="10">
    <source>
        <dbReference type="SAM" id="Coils"/>
    </source>
</evidence>
<dbReference type="Gene3D" id="3.30.450.20">
    <property type="entry name" value="PAS domain"/>
    <property type="match status" value="1"/>
</dbReference>
<dbReference type="SUPFAM" id="SSF52172">
    <property type="entry name" value="CheY-like"/>
    <property type="match status" value="1"/>
</dbReference>
<feature type="modified residue" description="4-aspartylphosphate" evidence="9">
    <location>
        <position position="53"/>
    </location>
</feature>
<feature type="domain" description="Histidine kinase" evidence="11">
    <location>
        <begin position="440"/>
        <end position="660"/>
    </location>
</feature>
<evidence type="ECO:0000259" key="12">
    <source>
        <dbReference type="PROSITE" id="PS50110"/>
    </source>
</evidence>
<evidence type="ECO:0000256" key="9">
    <source>
        <dbReference type="PROSITE-ProRule" id="PRU00169"/>
    </source>
</evidence>
<dbReference type="Pfam" id="PF00072">
    <property type="entry name" value="Response_reg"/>
    <property type="match status" value="1"/>
</dbReference>
<dbReference type="InterPro" id="IPR000700">
    <property type="entry name" value="PAS-assoc_C"/>
</dbReference>
<keyword evidence="6" id="KW-0902">Two-component regulatory system</keyword>
<feature type="domain" description="Response regulatory" evidence="12">
    <location>
        <begin position="2"/>
        <end position="118"/>
    </location>
</feature>
<dbReference type="Pfam" id="PF00512">
    <property type="entry name" value="HisKA"/>
    <property type="match status" value="1"/>
</dbReference>
<dbReference type="InterPro" id="IPR004358">
    <property type="entry name" value="Sig_transdc_His_kin-like_C"/>
</dbReference>
<evidence type="ECO:0000256" key="3">
    <source>
        <dbReference type="ARBA" id="ARBA00022553"/>
    </source>
</evidence>
<dbReference type="CDD" id="cd00156">
    <property type="entry name" value="REC"/>
    <property type="match status" value="1"/>
</dbReference>
<dbReference type="GO" id="GO:0030295">
    <property type="term" value="F:protein kinase activator activity"/>
    <property type="evidence" value="ECO:0007669"/>
    <property type="project" value="TreeGrafter"/>
</dbReference>
<dbReference type="Pfam" id="PF13185">
    <property type="entry name" value="GAF_2"/>
    <property type="match status" value="1"/>
</dbReference>
<name>A0A3S1A5D3_CHLFR</name>
<dbReference type="SUPFAM" id="SSF55785">
    <property type="entry name" value="PYP-like sensor domain (PAS domain)"/>
    <property type="match status" value="1"/>
</dbReference>
<dbReference type="InterPro" id="IPR036890">
    <property type="entry name" value="HATPase_C_sf"/>
</dbReference>
<dbReference type="SMART" id="SM00448">
    <property type="entry name" value="REC"/>
    <property type="match status" value="1"/>
</dbReference>
<keyword evidence="15" id="KW-1185">Reference proteome</keyword>
<dbReference type="InterPro" id="IPR005467">
    <property type="entry name" value="His_kinase_dom"/>
</dbReference>
<sequence length="666" mass="75283">MYLLLIDDNANDRLLIARELRREFPDIELEAIVDIESFEQTLAMNRFDLVITDYQLHWSNGLEILQRVKARYPDCPVIMFTNTGTQEIAVEAMKRGLDDYILKSPKHFVRIPAVVRVTLQRAEERRRAALTEFRLQSLLNQLNVGVFRAKGEQMIEANGAFLQLFGVESLSELDSRQTAALLSAPEALVLHQKRERQVQLSTASGADLWLLVSETLNTINGESVVEGLAEDITGIKRAEAVLKRYADRLQLLQTLDRAILQAETLQNIAQPALESLYGLVLAPLLVVALFDFDAQQATVFAVRSEGEPPLREGERFALSEFGEYDRWLEQRAIELDLTQFSSSTLQRLVEQGICSLVSIPILIEGQMAGILGLGFSEPGSLSDDDMEIITEIANQLAIAVQQARLREELNRYTEELEQLVQDRTQQLEEANLDLETYAYSISHDLREPLRAVQGFARILQEDYADRLDSQGQDLVHRIIKAIERMDSLLQDLLTYNRLNRRNLRLQPVNLTLVVTNAIDQLQVQIQERQAQIAVEAPLLSVQGNFQTLVQVISNLISNAIKFTAAGVQPQVRVWTQKQSKEVGGDRVRLWVEDNGIGVMPQYQERIFGVFERLHGEDSYPGTGIGLAVVRRAIERMGGRVGVESAAGQGSRFWFELLEHDRTKQQD</sequence>
<dbReference type="PANTHER" id="PTHR42878">
    <property type="entry name" value="TWO-COMPONENT HISTIDINE KINASE"/>
    <property type="match status" value="1"/>
</dbReference>
<dbReference type="InterPro" id="IPR003594">
    <property type="entry name" value="HATPase_dom"/>
</dbReference>
<dbReference type="Gene3D" id="3.30.450.40">
    <property type="match status" value="1"/>
</dbReference>
<dbReference type="SUPFAM" id="SSF47384">
    <property type="entry name" value="Homodimeric domain of signal transducing histidine kinase"/>
    <property type="match status" value="1"/>
</dbReference>
<dbReference type="OrthoDB" id="516853at2"/>
<dbReference type="InterPro" id="IPR035965">
    <property type="entry name" value="PAS-like_dom_sf"/>
</dbReference>
<dbReference type="CDD" id="cd00082">
    <property type="entry name" value="HisKA"/>
    <property type="match status" value="1"/>
</dbReference>
<keyword evidence="4" id="KW-0808">Transferase</keyword>
<dbReference type="PROSITE" id="PS50109">
    <property type="entry name" value="HIS_KIN"/>
    <property type="match status" value="1"/>
</dbReference>
<dbReference type="InterPro" id="IPR003661">
    <property type="entry name" value="HisK_dim/P_dom"/>
</dbReference>
<dbReference type="SUPFAM" id="SSF55781">
    <property type="entry name" value="GAF domain-like"/>
    <property type="match status" value="1"/>
</dbReference>
<dbReference type="InterPro" id="IPR011006">
    <property type="entry name" value="CheY-like_superfamily"/>
</dbReference>
<dbReference type="InterPro" id="IPR000014">
    <property type="entry name" value="PAS"/>
</dbReference>
<comment type="caution">
    <text evidence="14">The sequence shown here is derived from an EMBL/GenBank/DDBJ whole genome shotgun (WGS) entry which is preliminary data.</text>
</comment>
<comment type="function">
    <text evidence="8">Photoreceptor which exists in two forms that are reversibly interconvertible by light: the R form that absorbs maximally in the red region of the spectrum and the FR form that absorbs maximally in the far-red region.</text>
</comment>
<dbReference type="InterPro" id="IPR050351">
    <property type="entry name" value="BphY/WalK/GraS-like"/>
</dbReference>
<dbReference type="SMART" id="SM00387">
    <property type="entry name" value="HATPase_c"/>
    <property type="match status" value="1"/>
</dbReference>
<keyword evidence="5" id="KW-0418">Kinase</keyword>
<dbReference type="RefSeq" id="WP_016874525.1">
    <property type="nucleotide sequence ID" value="NZ_AJLN01000116.1"/>
</dbReference>
<dbReference type="FunFam" id="3.30.565.10:FF:000006">
    <property type="entry name" value="Sensor histidine kinase WalK"/>
    <property type="match status" value="1"/>
</dbReference>
<dbReference type="PRINTS" id="PR00344">
    <property type="entry name" value="BCTRLSENSOR"/>
</dbReference>
<accession>A0A3S1A5D3</accession>
<keyword evidence="3 9" id="KW-0597">Phosphoprotein</keyword>
<dbReference type="GO" id="GO:0000155">
    <property type="term" value="F:phosphorelay sensor kinase activity"/>
    <property type="evidence" value="ECO:0007669"/>
    <property type="project" value="InterPro"/>
</dbReference>
<dbReference type="GO" id="GO:0000156">
    <property type="term" value="F:phosphorelay response regulator activity"/>
    <property type="evidence" value="ECO:0007669"/>
    <property type="project" value="TreeGrafter"/>
</dbReference>
<dbReference type="GO" id="GO:0016020">
    <property type="term" value="C:membrane"/>
    <property type="evidence" value="ECO:0007669"/>
    <property type="project" value="UniProtKB-SubCell"/>
</dbReference>
<dbReference type="InterPro" id="IPR003018">
    <property type="entry name" value="GAF"/>
</dbReference>
<dbReference type="AlphaFoldDB" id="A0A3S1A5D3"/>
<dbReference type="PROSITE" id="PS50110">
    <property type="entry name" value="RESPONSE_REGULATORY"/>
    <property type="match status" value="1"/>
</dbReference>
<dbReference type="GO" id="GO:0007234">
    <property type="term" value="P:osmosensory signaling via phosphorelay pathway"/>
    <property type="evidence" value="ECO:0007669"/>
    <property type="project" value="TreeGrafter"/>
</dbReference>
<feature type="coiled-coil region" evidence="10">
    <location>
        <begin position="402"/>
        <end position="433"/>
    </location>
</feature>
<evidence type="ECO:0000256" key="1">
    <source>
        <dbReference type="ARBA" id="ARBA00000085"/>
    </source>
</evidence>
<dbReference type="PROSITE" id="PS50113">
    <property type="entry name" value="PAC"/>
    <property type="match status" value="1"/>
</dbReference>
<dbReference type="Pfam" id="PF13188">
    <property type="entry name" value="PAS_8"/>
    <property type="match status" value="1"/>
</dbReference>
<feature type="domain" description="PAC" evidence="13">
    <location>
        <begin position="194"/>
        <end position="244"/>
    </location>
</feature>
<evidence type="ECO:0000256" key="5">
    <source>
        <dbReference type="ARBA" id="ARBA00022777"/>
    </source>
</evidence>
<evidence type="ECO:0000313" key="14">
    <source>
        <dbReference type="EMBL" id="RUR86562.1"/>
    </source>
</evidence>
<evidence type="ECO:0000256" key="2">
    <source>
        <dbReference type="ARBA" id="ARBA00012438"/>
    </source>
</evidence>
<dbReference type="PANTHER" id="PTHR42878:SF15">
    <property type="entry name" value="BACTERIOPHYTOCHROME"/>
    <property type="match status" value="1"/>
</dbReference>
<evidence type="ECO:0000259" key="13">
    <source>
        <dbReference type="PROSITE" id="PS50113"/>
    </source>
</evidence>
<dbReference type="STRING" id="211165.GCA_000317285_04914"/>
<dbReference type="Gene3D" id="3.30.565.10">
    <property type="entry name" value="Histidine kinase-like ATPase, C-terminal domain"/>
    <property type="match status" value="1"/>
</dbReference>
<dbReference type="InterPro" id="IPR029016">
    <property type="entry name" value="GAF-like_dom_sf"/>
</dbReference>
<dbReference type="EC" id="2.7.13.3" evidence="2"/>